<dbReference type="Proteomes" id="UP000237000">
    <property type="component" value="Unassembled WGS sequence"/>
</dbReference>
<dbReference type="AlphaFoldDB" id="A0A2P5E031"/>
<comment type="caution">
    <text evidence="2">The sequence shown here is derived from an EMBL/GenBank/DDBJ whole genome shotgun (WGS) entry which is preliminary data.</text>
</comment>
<name>A0A2P5E031_TREOI</name>
<protein>
    <submittedName>
        <fullName evidence="2">Uncharacterized protein</fullName>
    </submittedName>
</protein>
<feature type="region of interest" description="Disordered" evidence="1">
    <location>
        <begin position="45"/>
        <end position="119"/>
    </location>
</feature>
<proteinExistence type="predicted"/>
<gene>
    <name evidence="2" type="ORF">TorRG33x02_236800</name>
</gene>
<dbReference type="EMBL" id="JXTC01000238">
    <property type="protein sequence ID" value="PON78902.1"/>
    <property type="molecule type" value="Genomic_DNA"/>
</dbReference>
<evidence type="ECO:0000256" key="1">
    <source>
        <dbReference type="SAM" id="MobiDB-lite"/>
    </source>
</evidence>
<organism evidence="2 3">
    <name type="scientific">Trema orientale</name>
    <name type="common">Charcoal tree</name>
    <name type="synonym">Celtis orientalis</name>
    <dbReference type="NCBI Taxonomy" id="63057"/>
    <lineage>
        <taxon>Eukaryota</taxon>
        <taxon>Viridiplantae</taxon>
        <taxon>Streptophyta</taxon>
        <taxon>Embryophyta</taxon>
        <taxon>Tracheophyta</taxon>
        <taxon>Spermatophyta</taxon>
        <taxon>Magnoliopsida</taxon>
        <taxon>eudicotyledons</taxon>
        <taxon>Gunneridae</taxon>
        <taxon>Pentapetalae</taxon>
        <taxon>rosids</taxon>
        <taxon>fabids</taxon>
        <taxon>Rosales</taxon>
        <taxon>Cannabaceae</taxon>
        <taxon>Trema</taxon>
    </lineage>
</organism>
<dbReference type="InParanoid" id="A0A2P5E031"/>
<evidence type="ECO:0000313" key="2">
    <source>
        <dbReference type="EMBL" id="PON78902.1"/>
    </source>
</evidence>
<sequence length="147" mass="16328">MKDILAEPTDVSNIRRFFTTDDYQNLSKLFKESFQLNLGPDLGGFDQGKDAHQRKKKISPKKGGFSLSPQHMRFLTTSSVGNFGVRSPTKKKAGSYPQNMPQAPGAKRKLIKEGGVEESDEKKAKVGKVSILSEVELANPEMQDRLT</sequence>
<reference evidence="3" key="1">
    <citation type="submission" date="2016-06" db="EMBL/GenBank/DDBJ databases">
        <title>Parallel loss of symbiosis genes in relatives of nitrogen-fixing non-legume Parasponia.</title>
        <authorList>
            <person name="Van Velzen R."/>
            <person name="Holmer R."/>
            <person name="Bu F."/>
            <person name="Rutten L."/>
            <person name="Van Zeijl A."/>
            <person name="Liu W."/>
            <person name="Santuari L."/>
            <person name="Cao Q."/>
            <person name="Sharma T."/>
            <person name="Shen D."/>
            <person name="Roswanjaya Y."/>
            <person name="Wardhani T."/>
            <person name="Kalhor M.S."/>
            <person name="Jansen J."/>
            <person name="Van den Hoogen J."/>
            <person name="Gungor B."/>
            <person name="Hartog M."/>
            <person name="Hontelez J."/>
            <person name="Verver J."/>
            <person name="Yang W.-C."/>
            <person name="Schijlen E."/>
            <person name="Repin R."/>
            <person name="Schilthuizen M."/>
            <person name="Schranz E."/>
            <person name="Heidstra R."/>
            <person name="Miyata K."/>
            <person name="Fedorova E."/>
            <person name="Kohlen W."/>
            <person name="Bisseling T."/>
            <person name="Smit S."/>
            <person name="Geurts R."/>
        </authorList>
    </citation>
    <scope>NUCLEOTIDE SEQUENCE [LARGE SCALE GENOMIC DNA]</scope>
    <source>
        <strain evidence="3">cv. RG33-2</strain>
    </source>
</reference>
<accession>A0A2P5E031</accession>
<evidence type="ECO:0000313" key="3">
    <source>
        <dbReference type="Proteomes" id="UP000237000"/>
    </source>
</evidence>
<keyword evidence="3" id="KW-1185">Reference proteome</keyword>